<evidence type="ECO:0000313" key="1">
    <source>
        <dbReference type="EMBL" id="EES53559.1"/>
    </source>
</evidence>
<protein>
    <submittedName>
        <fullName evidence="1">Uncharacterized protein</fullName>
    </submittedName>
</protein>
<dbReference type="AlphaFoldDB" id="C6HUU8"/>
<accession>C6HUU8</accession>
<sequence length="297" mass="34785">MIAEGTRENFSPEERIGALFEERGLPVPDPVEIGEWRAEAPSEEIFFERVYTGLKEAVCARALESFGFGLESLDPEIREELFSGIGGEVFDQDLIEVRGRIHSAMARILVAAIEEEAPPMLRFSRLLTSPIIHFALAWSDLPPPPLPWKEGGAPLERQLLRGAERAFAHQGKPFFRPQLTEEIREGRRQFRAEMRRVRSQEAMEKRREKSFRLWVRSLWNERRVRRELCIKPSEFSAWVEEGRIPVLLRIETLREGRVREQKLFDPETVRRISPAMIARWRRFREKSPERSKKKKKD</sequence>
<gene>
    <name evidence="1" type="ORF">UBAL3_74420016</name>
</gene>
<dbReference type="EMBL" id="GG693859">
    <property type="protein sequence ID" value="EES53559.1"/>
    <property type="molecule type" value="Genomic_DNA"/>
</dbReference>
<dbReference type="Proteomes" id="UP000009374">
    <property type="component" value="Unassembled WGS sequence"/>
</dbReference>
<evidence type="ECO:0000313" key="2">
    <source>
        <dbReference type="Proteomes" id="UP000009374"/>
    </source>
</evidence>
<proteinExistence type="predicted"/>
<name>C6HUU8_9BACT</name>
<reference evidence="1 2" key="1">
    <citation type="journal article" date="2009" name="Appl. Environ. Microbiol.">
        <title>Community genomic and proteomic analyses of chemoautotrophic iron-oxidizing "Leptospirillum rubarum" (Group II) and "Leptospirillum ferrodiazotrophum" (Group III) bacteria in acid mine drainage biofilms.</title>
        <authorList>
            <person name="Goltsman D.S."/>
            <person name="Denef V.J."/>
            <person name="Singer S.W."/>
            <person name="VerBerkmoes N.C."/>
            <person name="Lefsrud M."/>
            <person name="Mueller R.S."/>
            <person name="Dick G.J."/>
            <person name="Sun C.L."/>
            <person name="Wheeler K.E."/>
            <person name="Zemla A."/>
            <person name="Baker B.J."/>
            <person name="Hauser L."/>
            <person name="Land M."/>
            <person name="Shah M.B."/>
            <person name="Thelen M.P."/>
            <person name="Hettich R.L."/>
            <person name="Banfield J.F."/>
        </authorList>
    </citation>
    <scope>NUCLEOTIDE SEQUENCE [LARGE SCALE GENOMIC DNA]</scope>
</reference>
<organism evidence="1 2">
    <name type="scientific">Leptospirillum ferrodiazotrophum</name>
    <dbReference type="NCBI Taxonomy" id="412449"/>
    <lineage>
        <taxon>Bacteria</taxon>
        <taxon>Pseudomonadati</taxon>
        <taxon>Nitrospirota</taxon>
        <taxon>Nitrospiria</taxon>
        <taxon>Nitrospirales</taxon>
        <taxon>Nitrospiraceae</taxon>
        <taxon>Leptospirillum</taxon>
    </lineage>
</organism>
<keyword evidence="2" id="KW-1185">Reference proteome</keyword>